<comment type="caution">
    <text evidence="1">The sequence shown here is derived from an EMBL/GenBank/DDBJ whole genome shotgun (WGS) entry which is preliminary data.</text>
</comment>
<keyword evidence="2" id="KW-1185">Reference proteome</keyword>
<name>A0ABR1CB61_NECAM</name>
<reference evidence="1 2" key="1">
    <citation type="submission" date="2023-08" db="EMBL/GenBank/DDBJ databases">
        <title>A Necator americanus chromosomal reference genome.</title>
        <authorList>
            <person name="Ilik V."/>
            <person name="Petrzelkova K.J."/>
            <person name="Pardy F."/>
            <person name="Fuh T."/>
            <person name="Niatou-Singa F.S."/>
            <person name="Gouil Q."/>
            <person name="Baker L."/>
            <person name="Ritchie M.E."/>
            <person name="Jex A.R."/>
            <person name="Gazzola D."/>
            <person name="Li H."/>
            <person name="Toshio Fujiwara R."/>
            <person name="Zhan B."/>
            <person name="Aroian R.V."/>
            <person name="Pafco B."/>
            <person name="Schwarz E.M."/>
        </authorList>
    </citation>
    <scope>NUCLEOTIDE SEQUENCE [LARGE SCALE GENOMIC DNA]</scope>
    <source>
        <strain evidence="1 2">Aroian</strain>
        <tissue evidence="1">Whole animal</tissue>
    </source>
</reference>
<accession>A0ABR1CB61</accession>
<dbReference type="Proteomes" id="UP001303046">
    <property type="component" value="Unassembled WGS sequence"/>
</dbReference>
<evidence type="ECO:0000313" key="2">
    <source>
        <dbReference type="Proteomes" id="UP001303046"/>
    </source>
</evidence>
<protein>
    <submittedName>
        <fullName evidence="1">Uncharacterized protein</fullName>
    </submittedName>
</protein>
<gene>
    <name evidence="1" type="primary">Necator_chrII.g6297</name>
    <name evidence="1" type="ORF">RB195_018504</name>
</gene>
<organism evidence="1 2">
    <name type="scientific">Necator americanus</name>
    <name type="common">Human hookworm</name>
    <dbReference type="NCBI Taxonomy" id="51031"/>
    <lineage>
        <taxon>Eukaryota</taxon>
        <taxon>Metazoa</taxon>
        <taxon>Ecdysozoa</taxon>
        <taxon>Nematoda</taxon>
        <taxon>Chromadorea</taxon>
        <taxon>Rhabditida</taxon>
        <taxon>Rhabditina</taxon>
        <taxon>Rhabditomorpha</taxon>
        <taxon>Strongyloidea</taxon>
        <taxon>Ancylostomatidae</taxon>
        <taxon>Bunostominae</taxon>
        <taxon>Necator</taxon>
    </lineage>
</organism>
<sequence>MQGSKQWKTSETVLLYKKGDPQDIATIAQSAYCHVQALYKDMEALGNQGIPTQYIKVLRELYINFTTAILREYHHRREEKGPTGEKFDAFRVPLETEKISSRSPSRNILMVFVFHAKGETTGRLWHAMGTNGKITGARSAGSKNNGSQGGQGILEKMCPDVVPTAICNNLSLALSQRFGVVGLSSWNLFCALSVSMHFLPADGDALSLFFL</sequence>
<evidence type="ECO:0000313" key="1">
    <source>
        <dbReference type="EMBL" id="KAK6735340.1"/>
    </source>
</evidence>
<proteinExistence type="predicted"/>
<dbReference type="EMBL" id="JAVFWL010000002">
    <property type="protein sequence ID" value="KAK6735340.1"/>
    <property type="molecule type" value="Genomic_DNA"/>
</dbReference>